<evidence type="ECO:0000313" key="3">
    <source>
        <dbReference type="Proteomes" id="UP000225448"/>
    </source>
</evidence>
<sequence>MRIDVSTVQGDGFTAVTVSHKGKSIEWSTRAYSKVKLADPSRVFLEFNEFLTTIDETAQDKMFSSYESIKSLYEMGFDPSHITASLIHHIVEIGKQIPMNKLRRWLLTIGNLHIPADIQDTITADSRYNKREQTYLKNDYINLSTVALGIRAFLPVLGEYMDQGTDQDLYKENDVVGLLSTTELANWPMLETDQVGDDVETVFEKLESYIRFCVEEEHITLGRLWSGLSTVKIRELLQSKVLIRRLTIVPLNDPTSYSIVSNIFRYVNSNLNPTERSTSDRVNDKQPDRNGGDDEDNTSFIEAHKTKSRVSPGDIVAYNLDAMDYELLAEDVDPTICKIKLAKCIDCIQQVAPNEIRPHQVMLAQWVMAKAFPSRAFYHIDKLPVNYLLATTQALLWHWGHLDTAIFMQVEPLYHGDNQSASPLGQLRIGSRIATKYRPMLDELFPHMKHQRIPQSGEIPKPENRAAVAINSCNHSIRSTNWAYKGPDELFREAGQVTQNKVLILPPNLKHSITEVVMQLAQINK</sequence>
<feature type="region of interest" description="Disordered" evidence="1">
    <location>
        <begin position="274"/>
        <end position="298"/>
    </location>
</feature>
<evidence type="ECO:0000313" key="2">
    <source>
        <dbReference type="EMBL" id="ARV76735.1"/>
    </source>
</evidence>
<protein>
    <submittedName>
        <fullName evidence="2">Uncharacterized protein</fullName>
    </submittedName>
</protein>
<feature type="compositionally biased region" description="Basic and acidic residues" evidence="1">
    <location>
        <begin position="277"/>
        <end position="292"/>
    </location>
</feature>
<dbReference type="Proteomes" id="UP000225448">
    <property type="component" value="Segment"/>
</dbReference>
<keyword evidence="3" id="KW-1185">Reference proteome</keyword>
<dbReference type="EMBL" id="MF042360">
    <property type="protein sequence ID" value="ARV76735.1"/>
    <property type="molecule type" value="Genomic_DNA"/>
</dbReference>
<proteinExistence type="predicted"/>
<name>A0A1Y0SW86_9CAUD</name>
<accession>A0A1Y0SW86</accession>
<gene>
    <name evidence="2" type="ORF">PHABIO_104</name>
</gene>
<organism evidence="2 3">
    <name type="scientific">Pseudomonas phage Phabio</name>
    <dbReference type="NCBI Taxonomy" id="2006668"/>
    <lineage>
        <taxon>Viruses</taxon>
        <taxon>Duplodnaviria</taxon>
        <taxon>Heunggongvirae</taxon>
        <taxon>Uroviricota</taxon>
        <taxon>Caudoviricetes</taxon>
        <taxon>Chimalliviridae</taxon>
        <taxon>Phabiovirus</taxon>
        <taxon>Phabiovirus phabio</taxon>
    </lineage>
</organism>
<evidence type="ECO:0000256" key="1">
    <source>
        <dbReference type="SAM" id="MobiDB-lite"/>
    </source>
</evidence>
<reference evidence="2 3" key="1">
    <citation type="submission" date="2017-05" db="EMBL/GenBank/DDBJ databases">
        <authorList>
            <person name="Song R."/>
            <person name="Chenine A.L."/>
            <person name="Ruprecht R.M."/>
        </authorList>
    </citation>
    <scope>NUCLEOTIDE SEQUENCE [LARGE SCALE GENOMIC DNA]</scope>
</reference>